<dbReference type="AlphaFoldDB" id="A0A7S8FE92"/>
<evidence type="ECO:0000313" key="1">
    <source>
        <dbReference type="EMBL" id="QPD04179.1"/>
    </source>
</evidence>
<dbReference type="EMBL" id="CP047423">
    <property type="protein sequence ID" value="QPD04179.1"/>
    <property type="molecule type" value="Genomic_DNA"/>
</dbReference>
<evidence type="ECO:0000313" key="2">
    <source>
        <dbReference type="Proteomes" id="UP000593737"/>
    </source>
</evidence>
<sequence>MAWSLAMVTLLGAVTEFRTSILIKRYVISNFVEWCRRGDTVSTALIESMMNQMVGQRFVKKQQLQWTPQGVHLLLQTSTLPGITTFNRSQNGGRIAASRQP</sequence>
<protein>
    <submittedName>
        <fullName evidence="1">Uncharacterized protein</fullName>
    </submittedName>
</protein>
<organism evidence="1 2">
    <name type="scientific">Candidatus Nitrospira kreftii</name>
    <dbReference type="NCBI Taxonomy" id="2652173"/>
    <lineage>
        <taxon>Bacteria</taxon>
        <taxon>Pseudomonadati</taxon>
        <taxon>Nitrospirota</taxon>
        <taxon>Nitrospiria</taxon>
        <taxon>Nitrospirales</taxon>
        <taxon>Nitrospiraceae</taxon>
        <taxon>Nitrospira</taxon>
    </lineage>
</organism>
<name>A0A7S8FE92_9BACT</name>
<proteinExistence type="predicted"/>
<reference evidence="1 2" key="1">
    <citation type="journal article" date="2020" name="ISME J.">
        <title>Enrichment and physiological characterization of a novel comammox Nitrospira indicates ammonium inhibition of complete nitrification.</title>
        <authorList>
            <person name="Sakoula D."/>
            <person name="Koch H."/>
            <person name="Frank J."/>
            <person name="Jetten M.S.M."/>
            <person name="van Kessel M.A.H.J."/>
            <person name="Lucker S."/>
        </authorList>
    </citation>
    <scope>NUCLEOTIDE SEQUENCE [LARGE SCALE GENOMIC DNA]</scope>
    <source>
        <strain evidence="1">Comreactor17</strain>
    </source>
</reference>
<dbReference type="KEGG" id="nkf:Nkreftii_001953"/>
<accession>A0A7S8FE92</accession>
<gene>
    <name evidence="1" type="ORF">Nkreftii_001953</name>
</gene>
<dbReference type="Proteomes" id="UP000593737">
    <property type="component" value="Chromosome"/>
</dbReference>